<dbReference type="GO" id="GO:0016485">
    <property type="term" value="P:protein processing"/>
    <property type="evidence" value="ECO:0007669"/>
    <property type="project" value="UniProtKB-ARBA"/>
</dbReference>
<evidence type="ECO:0000313" key="17">
    <source>
        <dbReference type="Ensembl" id="ENSORLP00000040641.1"/>
    </source>
</evidence>
<keyword evidence="8" id="KW-0809">Transit peptide</keyword>
<comment type="similarity">
    <text evidence="4 13">Belongs to the peptidase M16 family.</text>
</comment>
<dbReference type="Gene3D" id="3.30.830.10">
    <property type="entry name" value="Metalloenzyme, LuxS/M16 peptidase-like"/>
    <property type="match status" value="2"/>
</dbReference>
<reference evidence="17" key="3">
    <citation type="submission" date="2025-09" db="UniProtKB">
        <authorList>
            <consortium name="Ensembl"/>
        </authorList>
    </citation>
    <scope>IDENTIFICATION</scope>
    <source>
        <strain evidence="17">Hd-rR</strain>
    </source>
</reference>
<keyword evidence="7" id="KW-0999">Mitochondrion inner membrane</keyword>
<evidence type="ECO:0000256" key="1">
    <source>
        <dbReference type="ARBA" id="ARBA00002123"/>
    </source>
</evidence>
<reference evidence="17" key="2">
    <citation type="submission" date="2025-08" db="UniProtKB">
        <authorList>
            <consortium name="Ensembl"/>
        </authorList>
    </citation>
    <scope>IDENTIFICATION</scope>
    <source>
        <strain evidence="17">Hd-rR</strain>
    </source>
</reference>
<keyword evidence="18" id="KW-1185">Reference proteome</keyword>
<dbReference type="InterPro" id="IPR007863">
    <property type="entry name" value="Peptidase_M16_C"/>
</dbReference>
<reference evidence="17 18" key="1">
    <citation type="journal article" date="2007" name="Nature">
        <title>The medaka draft genome and insights into vertebrate genome evolution.</title>
        <authorList>
            <person name="Kasahara M."/>
            <person name="Naruse K."/>
            <person name="Sasaki S."/>
            <person name="Nakatani Y."/>
            <person name="Qu W."/>
            <person name="Ahsan B."/>
            <person name="Yamada T."/>
            <person name="Nagayasu Y."/>
            <person name="Doi K."/>
            <person name="Kasai Y."/>
            <person name="Jindo T."/>
            <person name="Kobayashi D."/>
            <person name="Shimada A."/>
            <person name="Toyoda A."/>
            <person name="Kuroki Y."/>
            <person name="Fujiyama A."/>
            <person name="Sasaki T."/>
            <person name="Shimizu A."/>
            <person name="Asakawa S."/>
            <person name="Shimizu N."/>
            <person name="Hashimoto S."/>
            <person name="Yang J."/>
            <person name="Lee Y."/>
            <person name="Matsushima K."/>
            <person name="Sugano S."/>
            <person name="Sakaizumi M."/>
            <person name="Narita T."/>
            <person name="Ohishi K."/>
            <person name="Haga S."/>
            <person name="Ohta F."/>
            <person name="Nomoto H."/>
            <person name="Nogata K."/>
            <person name="Morishita T."/>
            <person name="Endo T."/>
            <person name="Shin-I T."/>
            <person name="Takeda H."/>
            <person name="Morishita S."/>
            <person name="Kohara Y."/>
        </authorList>
    </citation>
    <scope>NUCLEOTIDE SEQUENCE [LARGE SCALE GENOMIC DNA]</scope>
    <source>
        <strain evidence="17 18">Hd-rR</strain>
    </source>
</reference>
<keyword evidence="10" id="KW-0472">Membrane</keyword>
<dbReference type="AlphaFoldDB" id="A0A3B3IA77"/>
<keyword evidence="14" id="KW-0732">Signal</keyword>
<evidence type="ECO:0000256" key="11">
    <source>
        <dbReference type="ARBA" id="ARBA00030006"/>
    </source>
</evidence>
<evidence type="ECO:0000256" key="12">
    <source>
        <dbReference type="ARBA" id="ARBA00032315"/>
    </source>
</evidence>
<keyword evidence="9" id="KW-0496">Mitochondrion</keyword>
<dbReference type="Pfam" id="PF05193">
    <property type="entry name" value="Peptidase_M16_C"/>
    <property type="match status" value="1"/>
</dbReference>
<dbReference type="Ensembl" id="ENSORLT00000027274.1">
    <property type="protein sequence ID" value="ENSORLP00000040641.1"/>
    <property type="gene ID" value="ENSORLG00000000547.2"/>
</dbReference>
<dbReference type="Pfam" id="PF00675">
    <property type="entry name" value="Peptidase_M16"/>
    <property type="match status" value="1"/>
</dbReference>
<proteinExistence type="inferred from homology"/>
<evidence type="ECO:0000259" key="15">
    <source>
        <dbReference type="Pfam" id="PF00675"/>
    </source>
</evidence>
<feature type="domain" description="Peptidase M16 N-terminal" evidence="15">
    <location>
        <begin position="69"/>
        <end position="218"/>
    </location>
</feature>
<dbReference type="FunFam" id="3.30.830.10:FF:000010">
    <property type="entry name" value="Mitochondrial-processing peptidase alpha subunit, mitochondrial"/>
    <property type="match status" value="1"/>
</dbReference>
<feature type="signal peptide" evidence="14">
    <location>
        <begin position="1"/>
        <end position="20"/>
    </location>
</feature>
<comment type="subunit">
    <text evidence="5">Heterodimer of PMPCA (alpha) and PMPCB (beta) subunits, forming the mitochondrial processing protease (MPP) in which PMPCA is involved in substrate recognition and binding and PMPCB is the catalytic subunit.</text>
</comment>
<dbReference type="GO" id="GO:0005743">
    <property type="term" value="C:mitochondrial inner membrane"/>
    <property type="evidence" value="ECO:0007669"/>
    <property type="project" value="UniProtKB-SubCell"/>
</dbReference>
<organism evidence="17 18">
    <name type="scientific">Oryzias latipes</name>
    <name type="common">Japanese rice fish</name>
    <name type="synonym">Japanese killifish</name>
    <dbReference type="NCBI Taxonomy" id="8090"/>
    <lineage>
        <taxon>Eukaryota</taxon>
        <taxon>Metazoa</taxon>
        <taxon>Chordata</taxon>
        <taxon>Craniata</taxon>
        <taxon>Vertebrata</taxon>
        <taxon>Euteleostomi</taxon>
        <taxon>Actinopterygii</taxon>
        <taxon>Neopterygii</taxon>
        <taxon>Teleostei</taxon>
        <taxon>Neoteleostei</taxon>
        <taxon>Acanthomorphata</taxon>
        <taxon>Ovalentaria</taxon>
        <taxon>Atherinomorphae</taxon>
        <taxon>Beloniformes</taxon>
        <taxon>Adrianichthyidae</taxon>
        <taxon>Oryziinae</taxon>
        <taxon>Oryzias</taxon>
    </lineage>
</organism>
<feature type="chain" id="PRO_5017318486" description="Mitochondrial-processing peptidase subunit alpha" evidence="14">
    <location>
        <begin position="21"/>
        <end position="499"/>
    </location>
</feature>
<protein>
    <recommendedName>
        <fullName evidence="6">Mitochondrial-processing peptidase subunit alpha</fullName>
    </recommendedName>
    <alternativeName>
        <fullName evidence="11">Alpha-MPP</fullName>
    </alternativeName>
    <alternativeName>
        <fullName evidence="12">Inactive zinc metalloprotease alpha</fullName>
    </alternativeName>
</protein>
<feature type="domain" description="Peptidase M16 C-terminal" evidence="16">
    <location>
        <begin position="224"/>
        <end position="405"/>
    </location>
</feature>
<evidence type="ECO:0000256" key="6">
    <source>
        <dbReference type="ARBA" id="ARBA00016741"/>
    </source>
</evidence>
<dbReference type="InterPro" id="IPR011765">
    <property type="entry name" value="Pept_M16_N"/>
</dbReference>
<evidence type="ECO:0000313" key="18">
    <source>
        <dbReference type="Proteomes" id="UP000001038"/>
    </source>
</evidence>
<dbReference type="PANTHER" id="PTHR11851">
    <property type="entry name" value="METALLOPROTEASE"/>
    <property type="match status" value="1"/>
</dbReference>
<dbReference type="PROSITE" id="PS00143">
    <property type="entry name" value="INSULINASE"/>
    <property type="match status" value="1"/>
</dbReference>
<dbReference type="PANTHER" id="PTHR11851:SF49">
    <property type="entry name" value="MITOCHONDRIAL-PROCESSING PEPTIDASE SUBUNIT ALPHA"/>
    <property type="match status" value="1"/>
</dbReference>
<evidence type="ECO:0000256" key="14">
    <source>
        <dbReference type="SAM" id="SignalP"/>
    </source>
</evidence>
<evidence type="ECO:0000256" key="7">
    <source>
        <dbReference type="ARBA" id="ARBA00022792"/>
    </source>
</evidence>
<dbReference type="Proteomes" id="UP000001038">
    <property type="component" value="Chromosome 9"/>
</dbReference>
<gene>
    <name evidence="17" type="primary">PMPCA</name>
    <name evidence="17" type="synonym">pmpca</name>
</gene>
<evidence type="ECO:0000256" key="10">
    <source>
        <dbReference type="ARBA" id="ARBA00023136"/>
    </source>
</evidence>
<dbReference type="GO" id="GO:0046872">
    <property type="term" value="F:metal ion binding"/>
    <property type="evidence" value="ECO:0007669"/>
    <property type="project" value="InterPro"/>
</dbReference>
<comment type="subcellular location">
    <subcellularLocation>
        <location evidence="2">Mitochondrion inner membrane</location>
    </subcellularLocation>
    <subcellularLocation>
        <location evidence="3">Mitochondrion matrix</location>
    </subcellularLocation>
</comment>
<evidence type="ECO:0000256" key="3">
    <source>
        <dbReference type="ARBA" id="ARBA00004305"/>
    </source>
</evidence>
<evidence type="ECO:0000259" key="16">
    <source>
        <dbReference type="Pfam" id="PF05193"/>
    </source>
</evidence>
<evidence type="ECO:0000256" key="5">
    <source>
        <dbReference type="ARBA" id="ARBA00011587"/>
    </source>
</evidence>
<dbReference type="InterPro" id="IPR001431">
    <property type="entry name" value="Pept_M16_Zn_BS"/>
</dbReference>
<dbReference type="SUPFAM" id="SSF63411">
    <property type="entry name" value="LuxS/MPP-like metallohydrolase"/>
    <property type="match status" value="2"/>
</dbReference>
<evidence type="ECO:0000256" key="4">
    <source>
        <dbReference type="ARBA" id="ARBA00007261"/>
    </source>
</evidence>
<evidence type="ECO:0000256" key="9">
    <source>
        <dbReference type="ARBA" id="ARBA00023128"/>
    </source>
</evidence>
<comment type="function">
    <text evidence="1">Substrate recognition and binding subunit of the essential mitochondrial processing protease (MPP), which cleaves the mitochondrial sequence off newly imported precursors proteins.</text>
</comment>
<evidence type="ECO:0000256" key="2">
    <source>
        <dbReference type="ARBA" id="ARBA00004273"/>
    </source>
</evidence>
<accession>A0A3B3IA77</accession>
<dbReference type="GO" id="GO:0005759">
    <property type="term" value="C:mitochondrial matrix"/>
    <property type="evidence" value="ECO:0007669"/>
    <property type="project" value="UniProtKB-SubCell"/>
</dbReference>
<dbReference type="GeneTree" id="ENSGT00940000156724"/>
<dbReference type="FunFam" id="3.30.830.10:FF:000014">
    <property type="entry name" value="Mitochondrial-processing peptidase alpha subunit, mitochondrial"/>
    <property type="match status" value="1"/>
</dbReference>
<dbReference type="InterPro" id="IPR050361">
    <property type="entry name" value="MPP/UQCRC_Complex"/>
</dbReference>
<name>A0A3B3IA77_ORYLA</name>
<evidence type="ECO:0000256" key="8">
    <source>
        <dbReference type="ARBA" id="ARBA00022946"/>
    </source>
</evidence>
<dbReference type="Bgee" id="ENSORLG00000000547">
    <property type="expression patterns" value="Expressed in animal zygote and 14 other cell types or tissues"/>
</dbReference>
<dbReference type="GO" id="GO:0004222">
    <property type="term" value="F:metalloendopeptidase activity"/>
    <property type="evidence" value="ECO:0007669"/>
    <property type="project" value="InterPro"/>
</dbReference>
<evidence type="ECO:0000256" key="13">
    <source>
        <dbReference type="RuleBase" id="RU004447"/>
    </source>
</evidence>
<dbReference type="InterPro" id="IPR011249">
    <property type="entry name" value="Metalloenz_LuxS/M16"/>
</dbReference>
<sequence length="499" mass="55585">KATNCYIVRLLLFFKRFGIAAYRKYSSGSGYPNISLSTPLTGIPKPVFASVDGQEKYETKITTLENGLKVASQNKFGQFCTVGILVNSGSRHEAKYPSGIAHFLEKLAFSSTAQYGSKDEILLTLEKHGGICDCQTSRDTTMYAVSAEVKGLDTVVSLLSDAVLQPRLLDEEIEMTRMAVRFELEDLNMRPDPEPLLTEMIHAAAYRGNTVGLPRFCPAENVDKIDRKVLHKYMRSYYCPERMVLAGVGIEHEQLVECARRYLLGVKPVWGEGSAADVDLSVAQYTGGIVKVSPHTELKMLLLQEDDFIPFAVLNMMMGGGGSFSAGGPGKGMFTRLYLNVLNRHHWMYNATSYHHSYEDSGLLCIHASSDPRQVREMVEIITREFIQMGGSAGEMELERAKTQLKSMLMMNLESRPVIFEDVGRQVLSTGNRKLPHELCQLISKVTAGDIKRVTTKMLRGKPAVAALGDLSELPSYEHIQAALSSKDGRLPRMYRLFR</sequence>